<keyword evidence="1" id="KW-0472">Membrane</keyword>
<name>A0A9N7VKH6_PLEPL</name>
<comment type="function">
    <text evidence="1">Essential regulatory subunit of the mitochondrial calcium uniporter complex (uniplex), a complex that mediates calcium uptake into mitochondria.</text>
</comment>
<gene>
    <name evidence="2" type="ORF">PLEPLA_LOCUS37591</name>
</gene>
<reference evidence="2" key="1">
    <citation type="submission" date="2020-03" db="EMBL/GenBank/DDBJ databases">
        <authorList>
            <person name="Weist P."/>
        </authorList>
    </citation>
    <scope>NUCLEOTIDE SEQUENCE</scope>
</reference>
<keyword evidence="1" id="KW-0406">Ion transport</keyword>
<comment type="caution">
    <text evidence="2">The sequence shown here is derived from an EMBL/GenBank/DDBJ whole genome shotgun (WGS) entry which is preliminary data.</text>
</comment>
<keyword evidence="1" id="KW-0809">Transit peptide</keyword>
<evidence type="ECO:0000256" key="1">
    <source>
        <dbReference type="RuleBase" id="RU369077"/>
    </source>
</evidence>
<keyword evidence="1" id="KW-0106">Calcium</keyword>
<accession>A0A9N7VKH6</accession>
<keyword evidence="1" id="KW-0109">Calcium transport</keyword>
<dbReference type="GO" id="GO:0051560">
    <property type="term" value="P:mitochondrial calcium ion homeostasis"/>
    <property type="evidence" value="ECO:0007669"/>
    <property type="project" value="UniProtKB-UniRule"/>
</dbReference>
<keyword evidence="1" id="KW-0496">Mitochondrion</keyword>
<keyword evidence="1" id="KW-0813">Transport</keyword>
<protein>
    <recommendedName>
        <fullName evidence="1">Essential MCU regulator, mitochondrial</fullName>
    </recommendedName>
    <alternativeName>
        <fullName evidence="1">Single-pass membrane protein with aspartate-rich tail 1, mitochondrial</fullName>
    </alternativeName>
</protein>
<dbReference type="InterPro" id="IPR018782">
    <property type="entry name" value="MCU_reg"/>
</dbReference>
<sequence length="88" mass="9166">MSPALGRLVARLSARPCSPLTRSLGPGRAVPLSRTAVCSSSGAILPRPRKTPFGPVRIALVVLPFLGSEGFLVIRSLSVNTTGRSLSL</sequence>
<dbReference type="AlphaFoldDB" id="A0A9N7VKH6"/>
<comment type="subcellular location">
    <subcellularLocation>
        <location evidence="1">Mitochondrion inner membrane</location>
        <topology evidence="1">Single-pass membrane protein</topology>
    </subcellularLocation>
</comment>
<organism evidence="2 3">
    <name type="scientific">Pleuronectes platessa</name>
    <name type="common">European plaice</name>
    <dbReference type="NCBI Taxonomy" id="8262"/>
    <lineage>
        <taxon>Eukaryota</taxon>
        <taxon>Metazoa</taxon>
        <taxon>Chordata</taxon>
        <taxon>Craniata</taxon>
        <taxon>Vertebrata</taxon>
        <taxon>Euteleostomi</taxon>
        <taxon>Actinopterygii</taxon>
        <taxon>Neopterygii</taxon>
        <taxon>Teleostei</taxon>
        <taxon>Neoteleostei</taxon>
        <taxon>Acanthomorphata</taxon>
        <taxon>Carangaria</taxon>
        <taxon>Pleuronectiformes</taxon>
        <taxon>Pleuronectoidei</taxon>
        <taxon>Pleuronectidae</taxon>
        <taxon>Pleuronectes</taxon>
    </lineage>
</organism>
<proteinExistence type="inferred from homology"/>
<evidence type="ECO:0000313" key="3">
    <source>
        <dbReference type="Proteomes" id="UP001153269"/>
    </source>
</evidence>
<dbReference type="GO" id="GO:0036444">
    <property type="term" value="P:calcium import into the mitochondrion"/>
    <property type="evidence" value="ECO:0007669"/>
    <property type="project" value="UniProtKB-UniRule"/>
</dbReference>
<comment type="similarity">
    <text evidence="1">Belongs to the SMDT1/EMRE family.</text>
</comment>
<dbReference type="EMBL" id="CADEAL010004033">
    <property type="protein sequence ID" value="CAB1449905.1"/>
    <property type="molecule type" value="Genomic_DNA"/>
</dbReference>
<dbReference type="Pfam" id="PF10161">
    <property type="entry name" value="DDDD"/>
    <property type="match status" value="1"/>
</dbReference>
<evidence type="ECO:0000313" key="2">
    <source>
        <dbReference type="EMBL" id="CAB1449905.1"/>
    </source>
</evidence>
<keyword evidence="3" id="KW-1185">Reference proteome</keyword>
<keyword evidence="1" id="KW-0999">Mitochondrion inner membrane</keyword>
<dbReference type="Proteomes" id="UP001153269">
    <property type="component" value="Unassembled WGS sequence"/>
</dbReference>
<dbReference type="GO" id="GO:1990246">
    <property type="term" value="C:uniplex complex"/>
    <property type="evidence" value="ECO:0007669"/>
    <property type="project" value="UniProtKB-UniRule"/>
</dbReference>
<comment type="subunit">
    <text evidence="1">Component of the uniplex complex. Interacts (via the transmembrane region) with MCU (via the first transmembrane region); the interaction is direct.</text>
</comment>